<dbReference type="Pfam" id="PF13197">
    <property type="entry name" value="DUF4013"/>
    <property type="match status" value="1"/>
</dbReference>
<name>A0A166AZH5_9EURY</name>
<feature type="transmembrane region" description="Helical" evidence="2">
    <location>
        <begin position="203"/>
        <end position="224"/>
    </location>
</feature>
<dbReference type="InterPro" id="IPR025098">
    <property type="entry name" value="DUF4013"/>
</dbReference>
<dbReference type="PATRIC" id="fig|55758.3.peg.1229"/>
<organism evidence="3 4">
    <name type="scientific">Methanobrevibacter filiformis</name>
    <dbReference type="NCBI Taxonomy" id="55758"/>
    <lineage>
        <taxon>Archaea</taxon>
        <taxon>Methanobacteriati</taxon>
        <taxon>Methanobacteriota</taxon>
        <taxon>Methanomada group</taxon>
        <taxon>Methanobacteria</taxon>
        <taxon>Methanobacteriales</taxon>
        <taxon>Methanobacteriaceae</taxon>
        <taxon>Methanobrevibacter</taxon>
    </lineage>
</organism>
<feature type="transmembrane region" description="Helical" evidence="2">
    <location>
        <begin position="21"/>
        <end position="40"/>
    </location>
</feature>
<feature type="transmembrane region" description="Helical" evidence="2">
    <location>
        <begin position="105"/>
        <end position="127"/>
    </location>
</feature>
<evidence type="ECO:0000256" key="1">
    <source>
        <dbReference type="SAM" id="MobiDB-lite"/>
    </source>
</evidence>
<feature type="transmembrane region" description="Helical" evidence="2">
    <location>
        <begin position="147"/>
        <end position="172"/>
    </location>
</feature>
<keyword evidence="2" id="KW-0812">Transmembrane</keyword>
<dbReference type="RefSeq" id="WP_066972251.1">
    <property type="nucleotide sequence ID" value="NZ_LWMT01000225.1"/>
</dbReference>
<evidence type="ECO:0000256" key="2">
    <source>
        <dbReference type="SAM" id="Phobius"/>
    </source>
</evidence>
<keyword evidence="4" id="KW-1185">Reference proteome</keyword>
<protein>
    <recommendedName>
        <fullName evidence="5">Glycerophosphoryl diester phosphodiesterase membrane domain-containing protein</fullName>
    </recommendedName>
</protein>
<evidence type="ECO:0000313" key="4">
    <source>
        <dbReference type="Proteomes" id="UP000077066"/>
    </source>
</evidence>
<feature type="transmembrane region" description="Helical" evidence="2">
    <location>
        <begin position="46"/>
        <end position="67"/>
    </location>
</feature>
<dbReference type="Proteomes" id="UP000077066">
    <property type="component" value="Unassembled WGS sequence"/>
</dbReference>
<feature type="transmembrane region" description="Helical" evidence="2">
    <location>
        <begin position="230"/>
        <end position="255"/>
    </location>
</feature>
<dbReference type="EMBL" id="LWMT01000225">
    <property type="protein sequence ID" value="KZX12669.1"/>
    <property type="molecule type" value="Genomic_DNA"/>
</dbReference>
<accession>A0A166AZH5</accession>
<proteinExistence type="predicted"/>
<sequence>MELKEIFSDSLRFPSNNWTKLLILGVFLVIGNLLVNQVYSTSLGNSTPILILGLVLSIIGLIVYLIAEGYVFDVLRSTINGINESPDFNFVNNLVEGIKVFVVEIVYFIIPFIITVILVFITGLLSVERLFGNPITGNFVDVSAVPILPIVIVSIVVLILFIIFGLFLQIAISRMADTGKLSEAFNFKEIYNTIGQIGWGNYIVWYIVLFLIILLIVIALGLVFGLLSLLLLIPVIGLIGIVLIFVLFIIVSLLLHPYIMLFSSRALGLLYLTKDSKSVVTENKTDDSIESESDNKDESTEEL</sequence>
<keyword evidence="2" id="KW-1133">Transmembrane helix</keyword>
<gene>
    <name evidence="3" type="ORF">MBFIL_10690</name>
</gene>
<evidence type="ECO:0008006" key="5">
    <source>
        <dbReference type="Google" id="ProtNLM"/>
    </source>
</evidence>
<dbReference type="OrthoDB" id="82620at2157"/>
<comment type="caution">
    <text evidence="3">The sequence shown here is derived from an EMBL/GenBank/DDBJ whole genome shotgun (WGS) entry which is preliminary data.</text>
</comment>
<evidence type="ECO:0000313" key="3">
    <source>
        <dbReference type="EMBL" id="KZX12669.1"/>
    </source>
</evidence>
<keyword evidence="2" id="KW-0472">Membrane</keyword>
<feature type="region of interest" description="Disordered" evidence="1">
    <location>
        <begin position="278"/>
        <end position="303"/>
    </location>
</feature>
<dbReference type="AlphaFoldDB" id="A0A166AZH5"/>
<feature type="compositionally biased region" description="Basic and acidic residues" evidence="1">
    <location>
        <begin position="283"/>
        <end position="303"/>
    </location>
</feature>
<dbReference type="STRING" id="55758.MBFIL_10690"/>
<reference evidence="3 4" key="1">
    <citation type="submission" date="2016-04" db="EMBL/GenBank/DDBJ databases">
        <title>Genome sequence of Methanobrevibacter filiformis DSM 11501.</title>
        <authorList>
            <person name="Poehlein A."/>
            <person name="Seedorf H."/>
            <person name="Daniel R."/>
        </authorList>
    </citation>
    <scope>NUCLEOTIDE SEQUENCE [LARGE SCALE GENOMIC DNA]</scope>
    <source>
        <strain evidence="3 4">DSM 11501</strain>
    </source>
</reference>